<dbReference type="AlphaFoldDB" id="A0A3M0KJE2"/>
<evidence type="ECO:0000313" key="1">
    <source>
        <dbReference type="EMBL" id="RMC13165.1"/>
    </source>
</evidence>
<comment type="caution">
    <text evidence="1">The sequence shown here is derived from an EMBL/GenBank/DDBJ whole genome shotgun (WGS) entry which is preliminary data.</text>
</comment>
<dbReference type="EMBL" id="QRBI01000106">
    <property type="protein sequence ID" value="RMC13165.1"/>
    <property type="molecule type" value="Genomic_DNA"/>
</dbReference>
<accession>A0A3M0KJE2</accession>
<name>A0A3M0KJE2_HIRRU</name>
<evidence type="ECO:0000313" key="2">
    <source>
        <dbReference type="Proteomes" id="UP000269221"/>
    </source>
</evidence>
<dbReference type="Proteomes" id="UP000269221">
    <property type="component" value="Unassembled WGS sequence"/>
</dbReference>
<sequence>MDGNRLSYEQTDELNNSGIEIASTARLVHLSEVRLVHGKEHKKEHEDFAMFPFRMPVSSLKILLAAFVEFGSSKCLKFEFLETKRVMANHHRLFNELSAGIPICHWKVQNKAKIEKKKKLSRPDSNYSLTLAAASSDSLTAFKDFGNVWDDRLDVEDKVQTFNPT</sequence>
<organism evidence="1 2">
    <name type="scientific">Hirundo rustica rustica</name>
    <dbReference type="NCBI Taxonomy" id="333673"/>
    <lineage>
        <taxon>Eukaryota</taxon>
        <taxon>Metazoa</taxon>
        <taxon>Chordata</taxon>
        <taxon>Craniata</taxon>
        <taxon>Vertebrata</taxon>
        <taxon>Euteleostomi</taxon>
        <taxon>Archelosauria</taxon>
        <taxon>Archosauria</taxon>
        <taxon>Dinosauria</taxon>
        <taxon>Saurischia</taxon>
        <taxon>Theropoda</taxon>
        <taxon>Coelurosauria</taxon>
        <taxon>Aves</taxon>
        <taxon>Neognathae</taxon>
        <taxon>Neoaves</taxon>
        <taxon>Telluraves</taxon>
        <taxon>Australaves</taxon>
        <taxon>Passeriformes</taxon>
        <taxon>Sylvioidea</taxon>
        <taxon>Hirundinidae</taxon>
        <taxon>Hirundo</taxon>
    </lineage>
</organism>
<proteinExistence type="predicted"/>
<keyword evidence="2" id="KW-1185">Reference proteome</keyword>
<reference evidence="1 2" key="1">
    <citation type="submission" date="2018-07" db="EMBL/GenBank/DDBJ databases">
        <title>A high quality draft genome assembly of the barn swallow (H. rustica rustica).</title>
        <authorList>
            <person name="Formenti G."/>
            <person name="Chiara M."/>
            <person name="Poveda L."/>
            <person name="Francoijs K.-J."/>
            <person name="Bonisoli-Alquati A."/>
            <person name="Canova L."/>
            <person name="Gianfranceschi L."/>
            <person name="Horner D.S."/>
            <person name="Saino N."/>
        </authorList>
    </citation>
    <scope>NUCLEOTIDE SEQUENCE [LARGE SCALE GENOMIC DNA]</scope>
    <source>
        <strain evidence="1">Chelidonia</strain>
        <tissue evidence="1">Blood</tissue>
    </source>
</reference>
<gene>
    <name evidence="1" type="ORF">DUI87_10698</name>
</gene>
<protein>
    <submittedName>
        <fullName evidence="1">Uncharacterized protein</fullName>
    </submittedName>
</protein>